<organism evidence="2 3">
    <name type="scientific">Cardiosporidium cionae</name>
    <dbReference type="NCBI Taxonomy" id="476202"/>
    <lineage>
        <taxon>Eukaryota</taxon>
        <taxon>Sar</taxon>
        <taxon>Alveolata</taxon>
        <taxon>Apicomplexa</taxon>
        <taxon>Aconoidasida</taxon>
        <taxon>Nephromycida</taxon>
        <taxon>Cardiosporidium</taxon>
    </lineage>
</organism>
<dbReference type="EMBL" id="JADAQX010000201">
    <property type="protein sequence ID" value="KAF8821282.1"/>
    <property type="molecule type" value="Genomic_DNA"/>
</dbReference>
<feature type="compositionally biased region" description="Gly residues" evidence="1">
    <location>
        <begin position="403"/>
        <end position="412"/>
    </location>
</feature>
<feature type="region of interest" description="Disordered" evidence="1">
    <location>
        <begin position="678"/>
        <end position="703"/>
    </location>
</feature>
<keyword evidence="3" id="KW-1185">Reference proteome</keyword>
<evidence type="ECO:0000313" key="3">
    <source>
        <dbReference type="Proteomes" id="UP000823046"/>
    </source>
</evidence>
<accession>A0ABQ7JB92</accession>
<feature type="compositionally biased region" description="Basic and acidic residues" evidence="1">
    <location>
        <begin position="418"/>
        <end position="427"/>
    </location>
</feature>
<feature type="non-terminal residue" evidence="2">
    <location>
        <position position="1"/>
    </location>
</feature>
<sequence length="994" mass="108236">TFPDLLQLIRAVAAKVTEVVNHKTSSIETIILSFQVLIEICRMPLTGLAALFDLPQHSSEQVLSAVSFLKNKEMEDKISASANSVVRLFPVLNRLTECIRLSLQTFEEDISHAHLWILAARKLVILCNQLADICSSPLAAIFAALFENTRSIRWDFASKENTNAVDIYGDLGMGDSLEASKMMDSSHPSDPRKIALKELLDALNTLTAQTQFSLPTCKKDVLPAKKQFLGHAILALGEVNAFRARLLEVSTEAPSMLIPLSEFYRVSTHWSPSKHQTSFWDVTGHSDFLFHTLLRRLESIQSSNSASRSLYSLPVQDVTSTMFMDILALARNLERSSAWKRCAHLEKLVLEELKPEEVADPAEDAPVLPAWVSDPLTRTKTKAKAETLVEIKELSSVTENRGNLGGLLGRGGHVPSRSRPEPKHPEMGIDLFRGRKSSSSRAPSKHVDDYEAAVAAASSQVPLPAGTSTRTGSMPAAPMDTAFQSLPMEPFNASTEMNPSSRMSKNDTSILSHLPLPLSDASKLSSTVVETIEAMPFAVDDSSEGQRLESTAIPVSHTVYQSLEEVPQESQKEYFPDPAATCRPVAFPIQGVHLGRQALTHAERNKHTNSTLSPEMLPGDPFLAMPGQTHTLKYTINSDASTASLPHSLDAISGSSHVEGDAMPWTASHYNPMGTPVSVGDSSPQLSQETFGVSPNNRESIPLSPSMHVEETEFEPIPKKGRIDLNFQLESFSCSDLLPNMAYTTDRMDPPQGVEFNSASIPSVIAPPFKPLVPQTIFPGAVAPPLTSSLVNPSFAGDDVSSTVPINIPNANNRSRIAPPSSTLSRHSLLGPSYIPTGEYSPVSPSIDHDSKTPYITNVGMLNPPLATGKSTVYAVPPMSVPSNNQALPTIPSQGHVESLLEPTAVSSTLSSSNLQTSAGAVNNQSLPPKPQQYTDIPGWHEFLRDGQNNGLDVLSIFERPMQLKDPRIKSRFLKLLDQHTNVKNYLNIFGGKF</sequence>
<protein>
    <submittedName>
        <fullName evidence="2">Uncharacterized protein</fullName>
    </submittedName>
</protein>
<comment type="caution">
    <text evidence="2">The sequence shown here is derived from an EMBL/GenBank/DDBJ whole genome shotgun (WGS) entry which is preliminary data.</text>
</comment>
<name>A0ABQ7JB92_9APIC</name>
<evidence type="ECO:0000313" key="2">
    <source>
        <dbReference type="EMBL" id="KAF8821282.1"/>
    </source>
</evidence>
<feature type="compositionally biased region" description="Polar residues" evidence="1">
    <location>
        <begin position="680"/>
        <end position="699"/>
    </location>
</feature>
<feature type="region of interest" description="Disordered" evidence="1">
    <location>
        <begin position="402"/>
        <end position="428"/>
    </location>
</feature>
<gene>
    <name evidence="2" type="ORF">IE077_002212</name>
</gene>
<dbReference type="Proteomes" id="UP000823046">
    <property type="component" value="Unassembled WGS sequence"/>
</dbReference>
<proteinExistence type="predicted"/>
<evidence type="ECO:0000256" key="1">
    <source>
        <dbReference type="SAM" id="MobiDB-lite"/>
    </source>
</evidence>
<reference evidence="2 3" key="1">
    <citation type="journal article" date="2020" name="bioRxiv">
        <title>Metabolic contributions of an alphaproteobacterial endosymbiont in the apicomplexan Cardiosporidium cionae.</title>
        <authorList>
            <person name="Hunter E.S."/>
            <person name="Paight C.J."/>
            <person name="Lane C.E."/>
        </authorList>
    </citation>
    <scope>NUCLEOTIDE SEQUENCE [LARGE SCALE GENOMIC DNA]</scope>
    <source>
        <strain evidence="2">ESH_2018</strain>
    </source>
</reference>